<proteinExistence type="predicted"/>
<evidence type="ECO:0000256" key="1">
    <source>
        <dbReference type="SAM" id="MobiDB-lite"/>
    </source>
</evidence>
<dbReference type="AlphaFoldDB" id="A0A0A8Z7B1"/>
<reference evidence="2" key="1">
    <citation type="submission" date="2014-09" db="EMBL/GenBank/DDBJ databases">
        <authorList>
            <person name="Magalhaes I.L.F."/>
            <person name="Oliveira U."/>
            <person name="Santos F.R."/>
            <person name="Vidigal T.H.D.A."/>
            <person name="Brescovit A.D."/>
            <person name="Santos A.J."/>
        </authorList>
    </citation>
    <scope>NUCLEOTIDE SEQUENCE</scope>
    <source>
        <tissue evidence="2">Shoot tissue taken approximately 20 cm above the soil surface</tissue>
    </source>
</reference>
<feature type="region of interest" description="Disordered" evidence="1">
    <location>
        <begin position="1"/>
        <end position="24"/>
    </location>
</feature>
<protein>
    <submittedName>
        <fullName evidence="2">Uncharacterized protein</fullName>
    </submittedName>
</protein>
<organism evidence="2">
    <name type="scientific">Arundo donax</name>
    <name type="common">Giant reed</name>
    <name type="synonym">Donax arundinaceus</name>
    <dbReference type="NCBI Taxonomy" id="35708"/>
    <lineage>
        <taxon>Eukaryota</taxon>
        <taxon>Viridiplantae</taxon>
        <taxon>Streptophyta</taxon>
        <taxon>Embryophyta</taxon>
        <taxon>Tracheophyta</taxon>
        <taxon>Spermatophyta</taxon>
        <taxon>Magnoliopsida</taxon>
        <taxon>Liliopsida</taxon>
        <taxon>Poales</taxon>
        <taxon>Poaceae</taxon>
        <taxon>PACMAD clade</taxon>
        <taxon>Arundinoideae</taxon>
        <taxon>Arundineae</taxon>
        <taxon>Arundo</taxon>
    </lineage>
</organism>
<sequence length="24" mass="2722">MFDAVAIRPSRRLRRGSSQMGDSQ</sequence>
<reference evidence="2" key="2">
    <citation type="journal article" date="2015" name="Data Brief">
        <title>Shoot transcriptome of the giant reed, Arundo donax.</title>
        <authorList>
            <person name="Barrero R.A."/>
            <person name="Guerrero F.D."/>
            <person name="Moolhuijzen P."/>
            <person name="Goolsby J.A."/>
            <person name="Tidwell J."/>
            <person name="Bellgard S.E."/>
            <person name="Bellgard M.I."/>
        </authorList>
    </citation>
    <scope>NUCLEOTIDE SEQUENCE</scope>
    <source>
        <tissue evidence="2">Shoot tissue taken approximately 20 cm above the soil surface</tissue>
    </source>
</reference>
<accession>A0A0A8Z7B1</accession>
<evidence type="ECO:0000313" key="2">
    <source>
        <dbReference type="EMBL" id="JAD34681.1"/>
    </source>
</evidence>
<name>A0A0A8Z7B1_ARUDO</name>
<dbReference type="EMBL" id="GBRH01263214">
    <property type="protein sequence ID" value="JAD34681.1"/>
    <property type="molecule type" value="Transcribed_RNA"/>
</dbReference>